<sequence>MKCDPINPVEHDEEAEDRHADADACCSAALRARAAGNDSVVRLAILLVSTAKSAAFLLFSPRASGGRGRSLVSFGQTSQIALAGTRLASCRQDKVSLVGYHSQIGAVALYYAKTPDHSHINDNVGRRR</sequence>
<comment type="caution">
    <text evidence="1">The sequence shown here is derived from an EMBL/GenBank/DDBJ whole genome shotgun (WGS) entry which is preliminary data.</text>
</comment>
<gene>
    <name evidence="1" type="ORF">THAOC_32506</name>
</gene>
<accession>K0R5X1</accession>
<dbReference type="EMBL" id="AGNL01045548">
    <property type="protein sequence ID" value="EJK48678.1"/>
    <property type="molecule type" value="Genomic_DNA"/>
</dbReference>
<evidence type="ECO:0000313" key="1">
    <source>
        <dbReference type="EMBL" id="EJK48678.1"/>
    </source>
</evidence>
<name>K0R5X1_THAOC</name>
<reference evidence="1 2" key="1">
    <citation type="journal article" date="2012" name="Genome Biol.">
        <title>Genome and low-iron response of an oceanic diatom adapted to chronic iron limitation.</title>
        <authorList>
            <person name="Lommer M."/>
            <person name="Specht M."/>
            <person name="Roy A.S."/>
            <person name="Kraemer L."/>
            <person name="Andreson R."/>
            <person name="Gutowska M.A."/>
            <person name="Wolf J."/>
            <person name="Bergner S.V."/>
            <person name="Schilhabel M.B."/>
            <person name="Klostermeier U.C."/>
            <person name="Beiko R.G."/>
            <person name="Rosenstiel P."/>
            <person name="Hippler M."/>
            <person name="Laroche J."/>
        </authorList>
    </citation>
    <scope>NUCLEOTIDE SEQUENCE [LARGE SCALE GENOMIC DNA]</scope>
    <source>
        <strain evidence="1 2">CCMP1005</strain>
    </source>
</reference>
<keyword evidence="2" id="KW-1185">Reference proteome</keyword>
<dbReference type="AlphaFoldDB" id="K0R5X1"/>
<organism evidence="1 2">
    <name type="scientific">Thalassiosira oceanica</name>
    <name type="common">Marine diatom</name>
    <dbReference type="NCBI Taxonomy" id="159749"/>
    <lineage>
        <taxon>Eukaryota</taxon>
        <taxon>Sar</taxon>
        <taxon>Stramenopiles</taxon>
        <taxon>Ochrophyta</taxon>
        <taxon>Bacillariophyta</taxon>
        <taxon>Coscinodiscophyceae</taxon>
        <taxon>Thalassiosirophycidae</taxon>
        <taxon>Thalassiosirales</taxon>
        <taxon>Thalassiosiraceae</taxon>
        <taxon>Thalassiosira</taxon>
    </lineage>
</organism>
<protein>
    <submittedName>
        <fullName evidence="1">Uncharacterized protein</fullName>
    </submittedName>
</protein>
<evidence type="ECO:0000313" key="2">
    <source>
        <dbReference type="Proteomes" id="UP000266841"/>
    </source>
</evidence>
<dbReference type="Proteomes" id="UP000266841">
    <property type="component" value="Unassembled WGS sequence"/>
</dbReference>
<proteinExistence type="predicted"/>